<protein>
    <submittedName>
        <fullName evidence="2">Uncharacterized protein</fullName>
    </submittedName>
</protein>
<accession>A0A0G0HTC9</accession>
<keyword evidence="1" id="KW-0472">Membrane</keyword>
<evidence type="ECO:0000313" key="2">
    <source>
        <dbReference type="EMBL" id="KKQ45542.1"/>
    </source>
</evidence>
<dbReference type="AlphaFoldDB" id="A0A0G0HTC9"/>
<keyword evidence="1" id="KW-0812">Transmembrane</keyword>
<dbReference type="EMBL" id="LBTU01000052">
    <property type="protein sequence ID" value="KKQ45542.1"/>
    <property type="molecule type" value="Genomic_DNA"/>
</dbReference>
<keyword evidence="1" id="KW-1133">Transmembrane helix</keyword>
<reference evidence="2 3" key="1">
    <citation type="journal article" date="2015" name="Nature">
        <title>rRNA introns, odd ribosomes, and small enigmatic genomes across a large radiation of phyla.</title>
        <authorList>
            <person name="Brown C.T."/>
            <person name="Hug L.A."/>
            <person name="Thomas B.C."/>
            <person name="Sharon I."/>
            <person name="Castelle C.J."/>
            <person name="Singh A."/>
            <person name="Wilkins M.J."/>
            <person name="Williams K.H."/>
            <person name="Banfield J.F."/>
        </authorList>
    </citation>
    <scope>NUCLEOTIDE SEQUENCE [LARGE SCALE GENOMIC DNA]</scope>
</reference>
<dbReference type="Proteomes" id="UP000034430">
    <property type="component" value="Unassembled WGS sequence"/>
</dbReference>
<name>A0A0G0HTC9_9BACT</name>
<sequence>MEPEKKSNGSLVGLVVIIIILIIGGIYIWLSNQKLPNTLQNSQTQSESTANQDAAALDALELDAEATDTSTGVDVDAIN</sequence>
<gene>
    <name evidence="2" type="ORF">US65_C0052G0003</name>
</gene>
<comment type="caution">
    <text evidence="2">The sequence shown here is derived from an EMBL/GenBank/DDBJ whole genome shotgun (WGS) entry which is preliminary data.</text>
</comment>
<feature type="transmembrane region" description="Helical" evidence="1">
    <location>
        <begin position="12"/>
        <end position="30"/>
    </location>
</feature>
<proteinExistence type="predicted"/>
<organism evidence="2 3">
    <name type="scientific">Candidatus Yanofskybacteria bacterium GW2011_GWC2_37_9</name>
    <dbReference type="NCBI Taxonomy" id="1619028"/>
    <lineage>
        <taxon>Bacteria</taxon>
        <taxon>Candidatus Yanofskyibacteriota</taxon>
    </lineage>
</organism>
<evidence type="ECO:0000256" key="1">
    <source>
        <dbReference type="SAM" id="Phobius"/>
    </source>
</evidence>
<evidence type="ECO:0000313" key="3">
    <source>
        <dbReference type="Proteomes" id="UP000034430"/>
    </source>
</evidence>